<organism evidence="3 4">
    <name type="scientific">Tagetes erecta</name>
    <name type="common">African marigold</name>
    <dbReference type="NCBI Taxonomy" id="13708"/>
    <lineage>
        <taxon>Eukaryota</taxon>
        <taxon>Viridiplantae</taxon>
        <taxon>Streptophyta</taxon>
        <taxon>Embryophyta</taxon>
        <taxon>Tracheophyta</taxon>
        <taxon>Spermatophyta</taxon>
        <taxon>Magnoliopsida</taxon>
        <taxon>eudicotyledons</taxon>
        <taxon>Gunneridae</taxon>
        <taxon>Pentapetalae</taxon>
        <taxon>asterids</taxon>
        <taxon>campanulids</taxon>
        <taxon>Asterales</taxon>
        <taxon>Asteraceae</taxon>
        <taxon>Asteroideae</taxon>
        <taxon>Heliantheae alliance</taxon>
        <taxon>Tageteae</taxon>
        <taxon>Tagetes</taxon>
    </lineage>
</organism>
<feature type="domain" description="CCHC-type" evidence="2">
    <location>
        <begin position="678"/>
        <end position="692"/>
    </location>
</feature>
<accession>A0AAD8KKB9</accession>
<dbReference type="AlphaFoldDB" id="A0AAD8KKB9"/>
<evidence type="ECO:0000313" key="3">
    <source>
        <dbReference type="EMBL" id="KAK1424507.1"/>
    </source>
</evidence>
<protein>
    <recommendedName>
        <fullName evidence="2">CCHC-type domain-containing protein</fullName>
    </recommendedName>
</protein>
<keyword evidence="1" id="KW-0862">Zinc</keyword>
<keyword evidence="1" id="KW-0863">Zinc-finger</keyword>
<evidence type="ECO:0000259" key="2">
    <source>
        <dbReference type="PROSITE" id="PS50158"/>
    </source>
</evidence>
<keyword evidence="4" id="KW-1185">Reference proteome</keyword>
<gene>
    <name evidence="3" type="ORF">QVD17_19837</name>
</gene>
<dbReference type="GO" id="GO:0003676">
    <property type="term" value="F:nucleic acid binding"/>
    <property type="evidence" value="ECO:0007669"/>
    <property type="project" value="InterPro"/>
</dbReference>
<dbReference type="Proteomes" id="UP001229421">
    <property type="component" value="Unassembled WGS sequence"/>
</dbReference>
<dbReference type="EMBL" id="JAUHHV010000005">
    <property type="protein sequence ID" value="KAK1424507.1"/>
    <property type="molecule type" value="Genomic_DNA"/>
</dbReference>
<proteinExistence type="predicted"/>
<dbReference type="InterPro" id="IPR001878">
    <property type="entry name" value="Znf_CCHC"/>
</dbReference>
<dbReference type="PROSITE" id="PS50158">
    <property type="entry name" value="ZF_CCHC"/>
    <property type="match status" value="1"/>
</dbReference>
<sequence>MSTSTMNMLKLDEKAQAENEFNSFVGLKHENLTEITNRFLLVSSNLKTYDEQLGNHEQVTKLLDSLPSKWSLQIKVLKRERNFFDLKLIEVINKLKSLDLNEKRKEYNQAMMFATVSPQNSALTTSAANSPSAVSGGLSSYESVKSSGGSTSVGADSNASITTQISSDTTASSGKFVQNHEALIGKVVEESVLNDNYVECFDPFKEFYGEEVENARVIDEVDKETHIGKVAEDSLIEEVEDYGLTEEGKNQEEAVRSELVCDEVTEKKEKVTVNAGNGAENVGTNAEIFLISKLDIDAMIEQARHEAVDEYKRNTPYCQCDRALEAEKLIVGLPYDVIEDMCSSACKIRLIGIYKANKLLMTNENELKTINKELKHNESKFFVKLREALKENEHLKRSLLEKNCEINYLTEQVTLAEFETRKLKNKLEQWTIASMKREELWKKQKGARSKTGLGHKSDAQVYPPPSTYCYSPTPIPHPSNELIQEIIKNDTNNSFTGLSGVNLKEVREDYAYSESSGLGSSSNPSFDSKGIVEDSGLNVFISSQVLTSEDIMCDINSECSISNSKNLNDDFIENENVCVNNKAKLSGQVPESQTKTNCFQKFLSHQIPSFTPIRISKPKDKESSFSYILKPKSAPSKVKVTTGKLKESYDSCSDCNSQTSESSEETAKFSKRRLKSHCFQCGNVGHTVKHCPVIVENSSQHRSFGKKLNSFVNNFFCKSSTVQRPKYTKAWVPISKV</sequence>
<name>A0AAD8KKB9_TARER</name>
<reference evidence="3" key="1">
    <citation type="journal article" date="2023" name="bioRxiv">
        <title>Improved chromosome-level genome assembly for marigold (Tagetes erecta).</title>
        <authorList>
            <person name="Jiang F."/>
            <person name="Yuan L."/>
            <person name="Wang S."/>
            <person name="Wang H."/>
            <person name="Xu D."/>
            <person name="Wang A."/>
            <person name="Fan W."/>
        </authorList>
    </citation>
    <scope>NUCLEOTIDE SEQUENCE</scope>
    <source>
        <strain evidence="3">WSJ</strain>
        <tissue evidence="3">Leaf</tissue>
    </source>
</reference>
<dbReference type="GO" id="GO:0008270">
    <property type="term" value="F:zinc ion binding"/>
    <property type="evidence" value="ECO:0007669"/>
    <property type="project" value="UniProtKB-KW"/>
</dbReference>
<keyword evidence="1" id="KW-0479">Metal-binding</keyword>
<comment type="caution">
    <text evidence="3">The sequence shown here is derived from an EMBL/GenBank/DDBJ whole genome shotgun (WGS) entry which is preliminary data.</text>
</comment>
<evidence type="ECO:0000313" key="4">
    <source>
        <dbReference type="Proteomes" id="UP001229421"/>
    </source>
</evidence>
<evidence type="ECO:0000256" key="1">
    <source>
        <dbReference type="PROSITE-ProRule" id="PRU00047"/>
    </source>
</evidence>